<accession>A0AAN7K5Q9</accession>
<evidence type="ECO:0000313" key="2">
    <source>
        <dbReference type="Proteomes" id="UP001345219"/>
    </source>
</evidence>
<keyword evidence="2" id="KW-1185">Reference proteome</keyword>
<name>A0AAN7K5Q9_9MYRT</name>
<proteinExistence type="predicted"/>
<sequence length="113" mass="12735">MVRTHISHGVHAIAGIGQSECDMSISAPSFRQSCSIHNFQKLNLLYTKLNSVIPVRASNSEHLRGHHKNVILEKLSTLQMYFPEGSPSPAIFLTFHGRKALRNMQQTKRILEV</sequence>
<organism evidence="1 2">
    <name type="scientific">Trapa incisa</name>
    <dbReference type="NCBI Taxonomy" id="236973"/>
    <lineage>
        <taxon>Eukaryota</taxon>
        <taxon>Viridiplantae</taxon>
        <taxon>Streptophyta</taxon>
        <taxon>Embryophyta</taxon>
        <taxon>Tracheophyta</taxon>
        <taxon>Spermatophyta</taxon>
        <taxon>Magnoliopsida</taxon>
        <taxon>eudicotyledons</taxon>
        <taxon>Gunneridae</taxon>
        <taxon>Pentapetalae</taxon>
        <taxon>rosids</taxon>
        <taxon>malvids</taxon>
        <taxon>Myrtales</taxon>
        <taxon>Lythraceae</taxon>
        <taxon>Trapa</taxon>
    </lineage>
</organism>
<gene>
    <name evidence="1" type="ORF">SAY87_023268</name>
</gene>
<dbReference type="AlphaFoldDB" id="A0AAN7K5Q9"/>
<comment type="caution">
    <text evidence="1">The sequence shown here is derived from an EMBL/GenBank/DDBJ whole genome shotgun (WGS) entry which is preliminary data.</text>
</comment>
<dbReference type="EMBL" id="JAXIOK010000011">
    <property type="protein sequence ID" value="KAK4760137.1"/>
    <property type="molecule type" value="Genomic_DNA"/>
</dbReference>
<reference evidence="1 2" key="1">
    <citation type="journal article" date="2023" name="Hortic Res">
        <title>Pangenome of water caltrop reveals structural variations and asymmetric subgenome divergence after allopolyploidization.</title>
        <authorList>
            <person name="Zhang X."/>
            <person name="Chen Y."/>
            <person name="Wang L."/>
            <person name="Yuan Y."/>
            <person name="Fang M."/>
            <person name="Shi L."/>
            <person name="Lu R."/>
            <person name="Comes H.P."/>
            <person name="Ma Y."/>
            <person name="Chen Y."/>
            <person name="Huang G."/>
            <person name="Zhou Y."/>
            <person name="Zheng Z."/>
            <person name="Qiu Y."/>
        </authorList>
    </citation>
    <scope>NUCLEOTIDE SEQUENCE [LARGE SCALE GENOMIC DNA]</scope>
    <source>
        <tissue evidence="1">Roots</tissue>
    </source>
</reference>
<dbReference type="Proteomes" id="UP001345219">
    <property type="component" value="Chromosome 17"/>
</dbReference>
<protein>
    <submittedName>
        <fullName evidence="1">Uncharacterized protein</fullName>
    </submittedName>
</protein>
<evidence type="ECO:0000313" key="1">
    <source>
        <dbReference type="EMBL" id="KAK4760137.1"/>
    </source>
</evidence>